<dbReference type="InterPro" id="IPR044901">
    <property type="entry name" value="Trehalose_TreZ_E-set_sf"/>
</dbReference>
<dbReference type="PIRSF" id="PIRSF006337">
    <property type="entry name" value="Trehalose_TreZ"/>
    <property type="match status" value="1"/>
</dbReference>
<keyword evidence="8" id="KW-0119">Carbohydrate metabolism</keyword>
<evidence type="ECO:0000256" key="13">
    <source>
        <dbReference type="NCBIfam" id="TIGR02402"/>
    </source>
</evidence>
<evidence type="ECO:0000256" key="2">
    <source>
        <dbReference type="ARBA" id="ARBA00005199"/>
    </source>
</evidence>
<dbReference type="GO" id="GO:0005992">
    <property type="term" value="P:trehalose biosynthetic process"/>
    <property type="evidence" value="ECO:0007669"/>
    <property type="project" value="UniProtKB-UniRule"/>
</dbReference>
<feature type="binding site" evidence="16">
    <location>
        <begin position="260"/>
        <end position="265"/>
    </location>
    <ligand>
        <name>substrate</name>
    </ligand>
</feature>
<comment type="subcellular location">
    <subcellularLocation>
        <location evidence="1 15">Cytoplasm</location>
    </subcellularLocation>
</comment>
<evidence type="ECO:0000256" key="1">
    <source>
        <dbReference type="ARBA" id="ARBA00004496"/>
    </source>
</evidence>
<dbReference type="GO" id="GO:0005737">
    <property type="term" value="C:cytoplasm"/>
    <property type="evidence" value="ECO:0007669"/>
    <property type="project" value="UniProtKB-SubCell"/>
</dbReference>
<reference evidence="20" key="2">
    <citation type="submission" date="2020-10" db="EMBL/GenBank/DDBJ databases">
        <title>Mucilaginibacter sp. nov., isolated from soil.</title>
        <authorList>
            <person name="Jeon C.O."/>
        </authorList>
    </citation>
    <scope>NUCLEOTIDE SEQUENCE</scope>
    <source>
        <strain evidence="20">R11</strain>
    </source>
</reference>
<evidence type="ECO:0000256" key="5">
    <source>
        <dbReference type="ARBA" id="ARBA00015938"/>
    </source>
</evidence>
<dbReference type="PANTHER" id="PTHR43651:SF11">
    <property type="entry name" value="MALTO-OLIGOSYLTREHALOSE TREHALOHYDROLASE"/>
    <property type="match status" value="1"/>
</dbReference>
<organism evidence="20 21">
    <name type="scientific">Mucilaginibacter agri</name>
    <dbReference type="NCBI Taxonomy" id="2695265"/>
    <lineage>
        <taxon>Bacteria</taxon>
        <taxon>Pseudomonadati</taxon>
        <taxon>Bacteroidota</taxon>
        <taxon>Sphingobacteriia</taxon>
        <taxon>Sphingobacteriales</taxon>
        <taxon>Sphingobacteriaceae</taxon>
        <taxon>Mucilaginibacter</taxon>
    </lineage>
</organism>
<dbReference type="EMBL" id="WWEO01000042">
    <property type="protein sequence ID" value="NCD69903.1"/>
    <property type="molecule type" value="Genomic_DNA"/>
</dbReference>
<dbReference type="RefSeq" id="WP_166585878.1">
    <property type="nucleotide sequence ID" value="NZ_WWEO01000042.1"/>
</dbReference>
<dbReference type="InterPro" id="IPR014756">
    <property type="entry name" value="Ig_E-set"/>
</dbReference>
<dbReference type="SUPFAM" id="SSF51445">
    <property type="entry name" value="(Trans)glycosidases"/>
    <property type="match status" value="1"/>
</dbReference>
<dbReference type="CDD" id="cd11325">
    <property type="entry name" value="AmyAc_GTHase"/>
    <property type="match status" value="1"/>
</dbReference>
<evidence type="ECO:0000256" key="18">
    <source>
        <dbReference type="SAM" id="MobiDB-lite"/>
    </source>
</evidence>
<evidence type="ECO:0000256" key="6">
    <source>
        <dbReference type="ARBA" id="ARBA00022490"/>
    </source>
</evidence>
<evidence type="ECO:0000313" key="20">
    <source>
        <dbReference type="EMBL" id="NCD69903.1"/>
    </source>
</evidence>
<dbReference type="Gene3D" id="3.20.20.80">
    <property type="entry name" value="Glycosidases"/>
    <property type="match status" value="1"/>
</dbReference>
<evidence type="ECO:0000256" key="14">
    <source>
        <dbReference type="PIRNR" id="PIRNR006337"/>
    </source>
</evidence>
<evidence type="ECO:0000313" key="21">
    <source>
        <dbReference type="Proteomes" id="UP000638732"/>
    </source>
</evidence>
<feature type="site" description="Transition state stabilizer" evidence="17">
    <location>
        <position position="392"/>
    </location>
</feature>
<proteinExistence type="inferred from homology"/>
<evidence type="ECO:0000256" key="8">
    <source>
        <dbReference type="ARBA" id="ARBA00023277"/>
    </source>
</evidence>
<keyword evidence="7 14" id="KW-0378">Hydrolase</keyword>
<comment type="caution">
    <text evidence="20">The sequence shown here is derived from an EMBL/GenBank/DDBJ whole genome shotgun (WGS) entry which is preliminary data.</text>
</comment>
<dbReference type="CDD" id="cd02853">
    <property type="entry name" value="E_set_MTHase_like_N"/>
    <property type="match status" value="1"/>
</dbReference>
<dbReference type="Gene3D" id="2.60.40.10">
    <property type="entry name" value="Immunoglobulins"/>
    <property type="match status" value="1"/>
</dbReference>
<comment type="catalytic activity">
    <reaction evidence="12 14">
        <text>hydrolysis of (1-&gt;4)-alpha-D-glucosidic linkage in 4-alpha-D-[(1-&gt;4)-alpha-D-glucanosyl]n trehalose to yield trehalose and (1-&gt;4)-alpha-D-glucan.</text>
        <dbReference type="EC" id="3.2.1.141"/>
    </reaction>
</comment>
<evidence type="ECO:0000256" key="4">
    <source>
        <dbReference type="ARBA" id="ARBA00012268"/>
    </source>
</evidence>
<keyword evidence="6" id="KW-0963">Cytoplasm</keyword>
<evidence type="ECO:0000256" key="16">
    <source>
        <dbReference type="PIRSR" id="PIRSR006337-2"/>
    </source>
</evidence>
<keyword evidence="9 14" id="KW-0326">Glycosidase</keyword>
<gene>
    <name evidence="20" type="primary">treZ</name>
    <name evidence="20" type="ORF">GSY63_11095</name>
</gene>
<evidence type="ECO:0000256" key="17">
    <source>
        <dbReference type="PIRSR" id="PIRSR006337-3"/>
    </source>
</evidence>
<feature type="binding site" evidence="16">
    <location>
        <begin position="324"/>
        <end position="328"/>
    </location>
    <ligand>
        <name>substrate</name>
    </ligand>
</feature>
<dbReference type="Pfam" id="PF00128">
    <property type="entry name" value="Alpha-amylase"/>
    <property type="match status" value="1"/>
</dbReference>
<evidence type="ECO:0000256" key="9">
    <source>
        <dbReference type="ARBA" id="ARBA00023295"/>
    </source>
</evidence>
<dbReference type="Proteomes" id="UP000638732">
    <property type="component" value="Unassembled WGS sequence"/>
</dbReference>
<dbReference type="InterPro" id="IPR006047">
    <property type="entry name" value="GH13_cat_dom"/>
</dbReference>
<dbReference type="AlphaFoldDB" id="A0A965ZF45"/>
<feature type="active site" description="Proton donor" evidence="15">
    <location>
        <position position="299"/>
    </location>
</feature>
<evidence type="ECO:0000256" key="7">
    <source>
        <dbReference type="ARBA" id="ARBA00022801"/>
    </source>
</evidence>
<evidence type="ECO:0000256" key="12">
    <source>
        <dbReference type="ARBA" id="ARBA00034013"/>
    </source>
</evidence>
<evidence type="ECO:0000259" key="19">
    <source>
        <dbReference type="SMART" id="SM00642"/>
    </source>
</evidence>
<feature type="domain" description="Glycosyl hydrolase family 13 catalytic" evidence="19">
    <location>
        <begin position="116"/>
        <end position="459"/>
    </location>
</feature>
<dbReference type="Gene3D" id="1.10.10.760">
    <property type="entry name" value="E-set domains of sugar-utilizing enzymes"/>
    <property type="match status" value="1"/>
</dbReference>
<dbReference type="InterPro" id="IPR013783">
    <property type="entry name" value="Ig-like_fold"/>
</dbReference>
<dbReference type="SUPFAM" id="SSF81296">
    <property type="entry name" value="E set domains"/>
    <property type="match status" value="1"/>
</dbReference>
<evidence type="ECO:0000256" key="3">
    <source>
        <dbReference type="ARBA" id="ARBA00008061"/>
    </source>
</evidence>
<dbReference type="InterPro" id="IPR017853">
    <property type="entry name" value="GH"/>
</dbReference>
<dbReference type="InterPro" id="IPR012768">
    <property type="entry name" value="Trehalose_TreZ"/>
</dbReference>
<dbReference type="PANTHER" id="PTHR43651">
    <property type="entry name" value="1,4-ALPHA-GLUCAN-BRANCHING ENZYME"/>
    <property type="match status" value="1"/>
</dbReference>
<dbReference type="NCBIfam" id="TIGR02402">
    <property type="entry name" value="trehalose_TreZ"/>
    <property type="match status" value="1"/>
</dbReference>
<evidence type="ECO:0000256" key="11">
    <source>
        <dbReference type="ARBA" id="ARBA00033284"/>
    </source>
</evidence>
<comment type="pathway">
    <text evidence="2 14">Glycan biosynthesis; trehalose biosynthesis.</text>
</comment>
<evidence type="ECO:0000256" key="10">
    <source>
        <dbReference type="ARBA" id="ARBA00032057"/>
    </source>
</evidence>
<feature type="binding site" evidence="16">
    <location>
        <begin position="391"/>
        <end position="396"/>
    </location>
    <ligand>
        <name>substrate</name>
    </ligand>
</feature>
<evidence type="ECO:0000256" key="15">
    <source>
        <dbReference type="PIRSR" id="PIRSR006337-1"/>
    </source>
</evidence>
<dbReference type="GO" id="GO:0033942">
    <property type="term" value="F:4-alpha-D-(1-&gt;4)-alpha-D-glucanotrehalose trehalohydrolase activity"/>
    <property type="evidence" value="ECO:0007669"/>
    <property type="project" value="UniProtKB-EC"/>
</dbReference>
<reference evidence="20" key="1">
    <citation type="submission" date="2020-01" db="EMBL/GenBank/DDBJ databases">
        <authorList>
            <person name="Seo Y.L."/>
        </authorList>
    </citation>
    <scope>NUCLEOTIDE SEQUENCE</scope>
    <source>
        <strain evidence="20">R11</strain>
    </source>
</reference>
<sequence length="608" mass="69247">METARRTIGVNINNKGVDALVWAPKAQQVSLRICEGRVDLPMQAEAHGYWSLQTDQLKEGDLYRFVLDREKFLPDPASLSQPKGVHEASQVIDLSAFSWTDEHWHNTAMSNYIIYELHTGTFTPEGTFEGIESKLDYLKQLGINAIEIMPVAQFAGERNWGYDGVYPFAVQNSYGGAKALQHLVNACHKKGIAVVLDVVYNHIGPEGNYFGEYGAYFTDKYHTPWGNAINYDDAWCDAVRRYFIENALMWFRDFHIDALRLDAVHAIKDFSPQHLLADIKQYTEQLSRQTGRHFNLIAECDLNDTRFINPLDKGGFGMDAQWIDEFHHALRVTAGGEISGYYADFNGIEHLAKAYNDAYVYNGQFSDHRHKNFGVKTDNPGEQFIVFSQNHDQVGNRMPGERSSQLFSFEMQKLMATAVFVSPFVPMLFMGEEWAESNPFQYFVSHTDPELAEAVRKGRKAEFAAFHAEGEAPDPMSEETFTHSKLQWQLIDEEPHKTMLAYYKKLISLRKYLSVMSNLHRNQVKASADKTIQVLTVQRWFQGEYMVALMNFSNEIQQVSLPATDRKWVKQLDSADPDWNGPAKSPEIADSNSTVSMQPQSALIYCIG</sequence>
<name>A0A965ZF45_9SPHI</name>
<comment type="similarity">
    <text evidence="3 14">Belongs to the glycosyl hydrolase 13 family.</text>
</comment>
<feature type="active site" description="Nucleophile" evidence="15">
    <location>
        <position position="262"/>
    </location>
</feature>
<dbReference type="EC" id="3.2.1.141" evidence="4 13"/>
<feature type="region of interest" description="Disordered" evidence="18">
    <location>
        <begin position="574"/>
        <end position="595"/>
    </location>
</feature>
<dbReference type="SMART" id="SM00642">
    <property type="entry name" value="Aamy"/>
    <property type="match status" value="1"/>
</dbReference>
<protein>
    <recommendedName>
        <fullName evidence="5 13">Malto-oligosyltrehalose trehalohydrolase</fullName>
        <shortName evidence="14">MTHase</shortName>
        <ecNumber evidence="4 13">3.2.1.141</ecNumber>
    </recommendedName>
    <alternativeName>
        <fullName evidence="11 14">4-alpha-D-((1-&gt;4)-alpha-D-glucano)trehalose trehalohydrolase</fullName>
    </alternativeName>
    <alternativeName>
        <fullName evidence="10 14">Maltooligosyl trehalose trehalohydrolase</fullName>
    </alternativeName>
</protein>
<accession>A0A965ZF45</accession>
<keyword evidence="21" id="KW-1185">Reference proteome</keyword>